<dbReference type="HOGENOM" id="CLU_3333762_0_0_9"/>
<proteinExistence type="predicted"/>
<dbReference type="EMBL" id="CP002644">
    <property type="protein sequence ID" value="AER18603.1"/>
    <property type="molecule type" value="Genomic_DNA"/>
</dbReference>
<sequence>MFLDAFFIKNLSKEKIHFTELTRYKKTEKDFSSKSLLT</sequence>
<reference evidence="1 2" key="1">
    <citation type="journal article" date="2011" name="BMC Genomics">
        <title>Comparative Genomic Analysis of Streptococcus suis reveals significant genomic diversity among different serotypes.</title>
        <authorList>
            <person name="Zhang A."/>
            <person name="Yang M."/>
            <person name="Hu P."/>
            <person name="Wu J."/>
            <person name="Chen B."/>
            <person name="Hua Y."/>
            <person name="Yu J."/>
            <person name="Chen H."/>
            <person name="Xiao J."/>
            <person name="Jin M."/>
        </authorList>
    </citation>
    <scope>NUCLEOTIDE SEQUENCE [LARGE SCALE GENOMIC DNA]</scope>
    <source>
        <strain evidence="1">D12</strain>
    </source>
</reference>
<protein>
    <submittedName>
        <fullName evidence="1">Uncharacterized protein</fullName>
    </submittedName>
</protein>
<evidence type="ECO:0000313" key="2">
    <source>
        <dbReference type="Proteomes" id="UP000008845"/>
    </source>
</evidence>
<organism evidence="1 2">
    <name type="scientific">Streptococcus suis D12</name>
    <dbReference type="NCBI Taxonomy" id="1004952"/>
    <lineage>
        <taxon>Bacteria</taxon>
        <taxon>Bacillati</taxon>
        <taxon>Bacillota</taxon>
        <taxon>Bacilli</taxon>
        <taxon>Lactobacillales</taxon>
        <taxon>Streptococcaceae</taxon>
        <taxon>Streptococcus</taxon>
    </lineage>
</organism>
<gene>
    <name evidence="1" type="ORF">SSUD12_0264</name>
</gene>
<dbReference type="Proteomes" id="UP000008845">
    <property type="component" value="Chromosome"/>
</dbReference>
<evidence type="ECO:0000313" key="1">
    <source>
        <dbReference type="EMBL" id="AER18603.1"/>
    </source>
</evidence>
<dbReference type="KEGG" id="ssk:SSUD12_0264"/>
<accession>G7SDB3</accession>
<dbReference type="AlphaFoldDB" id="G7SDB3"/>
<name>G7SDB3_STRSU</name>